<proteinExistence type="predicted"/>
<comment type="caution">
    <text evidence="2">The sequence shown here is derived from an EMBL/GenBank/DDBJ whole genome shotgun (WGS) entry which is preliminary data.</text>
</comment>
<dbReference type="AlphaFoldDB" id="A0A848J3T7"/>
<name>A0A848J3T7_9BACT</name>
<dbReference type="Proteomes" id="UP000559010">
    <property type="component" value="Unassembled WGS sequence"/>
</dbReference>
<feature type="transmembrane region" description="Helical" evidence="1">
    <location>
        <begin position="6"/>
        <end position="23"/>
    </location>
</feature>
<evidence type="ECO:0000256" key="1">
    <source>
        <dbReference type="SAM" id="Phobius"/>
    </source>
</evidence>
<feature type="transmembrane region" description="Helical" evidence="1">
    <location>
        <begin position="61"/>
        <end position="85"/>
    </location>
</feature>
<evidence type="ECO:0000313" key="3">
    <source>
        <dbReference type="Proteomes" id="UP000559010"/>
    </source>
</evidence>
<reference evidence="2 3" key="1">
    <citation type="submission" date="2020-04" db="EMBL/GenBank/DDBJ databases">
        <title>Flammeovirgaceae bacterium KN852 isolated from deep sea.</title>
        <authorList>
            <person name="Zhang D.-C."/>
        </authorList>
    </citation>
    <scope>NUCLEOTIDE SEQUENCE [LARGE SCALE GENOMIC DNA]</scope>
    <source>
        <strain evidence="2 3">KN852</strain>
    </source>
</reference>
<dbReference type="RefSeq" id="WP_169678773.1">
    <property type="nucleotide sequence ID" value="NZ_JABBNU010000003.1"/>
</dbReference>
<sequence>MIIKWIFIISIIQFISYLVFDRLKVKHATRYIFTLVILGYLFILPPLFYPEPQPDGGTCGMPVLGITLGFWVIGGIAAPITHIIFRSIRPKERKKSLPIDHL</sequence>
<keyword evidence="1" id="KW-1133">Transmembrane helix</keyword>
<evidence type="ECO:0000313" key="2">
    <source>
        <dbReference type="EMBL" id="NMM47842.1"/>
    </source>
</evidence>
<organism evidence="2 3">
    <name type="scientific">Marinigracilibium pacificum</name>
    <dbReference type="NCBI Taxonomy" id="2729599"/>
    <lineage>
        <taxon>Bacteria</taxon>
        <taxon>Pseudomonadati</taxon>
        <taxon>Bacteroidota</taxon>
        <taxon>Cytophagia</taxon>
        <taxon>Cytophagales</taxon>
        <taxon>Flammeovirgaceae</taxon>
        <taxon>Marinigracilibium</taxon>
    </lineage>
</organism>
<dbReference type="EMBL" id="JABBNU010000003">
    <property type="protein sequence ID" value="NMM47842.1"/>
    <property type="molecule type" value="Genomic_DNA"/>
</dbReference>
<keyword evidence="1" id="KW-0472">Membrane</keyword>
<keyword evidence="3" id="KW-1185">Reference proteome</keyword>
<gene>
    <name evidence="2" type="ORF">HH304_05475</name>
</gene>
<feature type="transmembrane region" description="Helical" evidence="1">
    <location>
        <begin position="30"/>
        <end position="49"/>
    </location>
</feature>
<protein>
    <submittedName>
        <fullName evidence="2">Uncharacterized protein</fullName>
    </submittedName>
</protein>
<accession>A0A848J3T7</accession>
<keyword evidence="1" id="KW-0812">Transmembrane</keyword>